<dbReference type="PANTHER" id="PTHR11739">
    <property type="entry name" value="CITRATE SYNTHASE"/>
    <property type="match status" value="1"/>
</dbReference>
<dbReference type="InterPro" id="IPR016143">
    <property type="entry name" value="Citrate_synth-like_sm_a-sub"/>
</dbReference>
<dbReference type="GO" id="GO:0036440">
    <property type="term" value="F:citrate synthase activity"/>
    <property type="evidence" value="ECO:0007669"/>
    <property type="project" value="UniProtKB-EC"/>
</dbReference>
<feature type="region of interest" description="Disordered" evidence="5">
    <location>
        <begin position="1"/>
        <end position="47"/>
    </location>
</feature>
<comment type="pathway">
    <text evidence="1">Carbohydrate metabolism; tricarboxylic acid cycle.</text>
</comment>
<dbReference type="Pfam" id="PF00285">
    <property type="entry name" value="Citrate_synt"/>
    <property type="match status" value="1"/>
</dbReference>
<reference evidence="6 7" key="1">
    <citation type="submission" date="2020-10" db="EMBL/GenBank/DDBJ databases">
        <title>Sequencing the genomes of 1000 actinobacteria strains.</title>
        <authorList>
            <person name="Klenk H.-P."/>
        </authorList>
    </citation>
    <scope>NUCLEOTIDE SEQUENCE [LARGE SCALE GENOMIC DNA]</scope>
    <source>
        <strain evidence="6 7">DSM 43173</strain>
    </source>
</reference>
<keyword evidence="4 6" id="KW-0808">Transferase</keyword>
<dbReference type="EMBL" id="JADBEK010000001">
    <property type="protein sequence ID" value="MBE1583884.1"/>
    <property type="molecule type" value="Genomic_DNA"/>
</dbReference>
<dbReference type="Gene3D" id="1.10.580.10">
    <property type="entry name" value="Citrate Synthase, domain 1"/>
    <property type="match status" value="1"/>
</dbReference>
<proteinExistence type="inferred from homology"/>
<dbReference type="InterPro" id="IPR002020">
    <property type="entry name" value="Citrate_synthase"/>
</dbReference>
<dbReference type="PANTHER" id="PTHR11739:SF4">
    <property type="entry name" value="CITRATE SYNTHASE, PEROXISOMAL"/>
    <property type="match status" value="1"/>
</dbReference>
<evidence type="ECO:0000256" key="5">
    <source>
        <dbReference type="SAM" id="MobiDB-lite"/>
    </source>
</evidence>
<dbReference type="EC" id="2.3.3.16" evidence="3"/>
<organism evidence="6 7">
    <name type="scientific">Nonomuraea angiospora</name>
    <dbReference type="NCBI Taxonomy" id="46172"/>
    <lineage>
        <taxon>Bacteria</taxon>
        <taxon>Bacillati</taxon>
        <taxon>Actinomycetota</taxon>
        <taxon>Actinomycetes</taxon>
        <taxon>Streptosporangiales</taxon>
        <taxon>Streptosporangiaceae</taxon>
        <taxon>Nonomuraea</taxon>
    </lineage>
</organism>
<dbReference type="RefSeq" id="WP_318786791.1">
    <property type="nucleotide sequence ID" value="NZ_JADBEK010000001.1"/>
</dbReference>
<comment type="similarity">
    <text evidence="2">Belongs to the citrate synthase family.</text>
</comment>
<dbReference type="SUPFAM" id="SSF48256">
    <property type="entry name" value="Citrate synthase"/>
    <property type="match status" value="1"/>
</dbReference>
<accession>A0ABR9LT89</accession>
<keyword evidence="6" id="KW-0012">Acyltransferase</keyword>
<dbReference type="NCBIfam" id="NF004868">
    <property type="entry name" value="PRK06224.1-5"/>
    <property type="match status" value="1"/>
</dbReference>
<dbReference type="CDD" id="cd06100">
    <property type="entry name" value="CCL_ACL-C"/>
    <property type="match status" value="1"/>
</dbReference>
<protein>
    <recommendedName>
        <fullName evidence="3">citrate synthase (unknown stereospecificity)</fullName>
        <ecNumber evidence="3">2.3.3.16</ecNumber>
    </recommendedName>
</protein>
<dbReference type="Proteomes" id="UP000633509">
    <property type="component" value="Unassembled WGS sequence"/>
</dbReference>
<evidence type="ECO:0000256" key="4">
    <source>
        <dbReference type="ARBA" id="ARBA00022679"/>
    </source>
</evidence>
<evidence type="ECO:0000256" key="1">
    <source>
        <dbReference type="ARBA" id="ARBA00005163"/>
    </source>
</evidence>
<evidence type="ECO:0000256" key="3">
    <source>
        <dbReference type="ARBA" id="ARBA00012972"/>
    </source>
</evidence>
<evidence type="ECO:0000313" key="7">
    <source>
        <dbReference type="Proteomes" id="UP000633509"/>
    </source>
</evidence>
<name>A0ABR9LT89_9ACTN</name>
<gene>
    <name evidence="6" type="ORF">H4W80_002142</name>
</gene>
<feature type="compositionally biased region" description="Low complexity" evidence="5">
    <location>
        <begin position="1"/>
        <end position="10"/>
    </location>
</feature>
<evidence type="ECO:0000256" key="2">
    <source>
        <dbReference type="ARBA" id="ARBA00010566"/>
    </source>
</evidence>
<sequence length="315" mass="32236">MSGGNAEEAAGVGGRRAGEPKEPAGVGGGRAGELKEPGVGGGRAGERKEYPTALGASSLETITLLGHDLAADVMGEVGFGELAFWLATQRRPARGEVRVFEAVLAALADHGFTPTAIVTRLTYLSAPDSVQGALAAGLLGGGSRFLGVTEDCGRFLAGVLRAADPLPADDAGWDALALETVRARRAAGGRIPGLGHHVHKDGDPRTARLFEIAAEEGLFGPHLSLYAAVGRVHPQVLGRTLPLNGAGACGAALADLGLPLELLRGFALLARTAGLIGQLAEELRRPVANDIFLSVDLNNRPVPPEPYAANGGTHG</sequence>
<evidence type="ECO:0000313" key="6">
    <source>
        <dbReference type="EMBL" id="MBE1583884.1"/>
    </source>
</evidence>
<dbReference type="InterPro" id="IPR036969">
    <property type="entry name" value="Citrate_synthase_sf"/>
</dbReference>
<dbReference type="Gene3D" id="1.10.230.10">
    <property type="entry name" value="Cytochrome P450-Terp, domain 2"/>
    <property type="match status" value="1"/>
</dbReference>
<keyword evidence="7" id="KW-1185">Reference proteome</keyword>
<dbReference type="InterPro" id="IPR016142">
    <property type="entry name" value="Citrate_synth-like_lrg_a-sub"/>
</dbReference>
<comment type="caution">
    <text evidence="6">The sequence shown here is derived from an EMBL/GenBank/DDBJ whole genome shotgun (WGS) entry which is preliminary data.</text>
</comment>